<evidence type="ECO:0000256" key="9">
    <source>
        <dbReference type="ARBA" id="ARBA00022843"/>
    </source>
</evidence>
<dbReference type="PANTHER" id="PTHR24388:SF54">
    <property type="entry name" value="PROTEIN ESCARGOT"/>
    <property type="match status" value="1"/>
</dbReference>
<keyword evidence="5" id="KW-0479">Metal-binding</keyword>
<dbReference type="GO" id="GO:0008270">
    <property type="term" value="F:zinc ion binding"/>
    <property type="evidence" value="ECO:0007669"/>
    <property type="project" value="UniProtKB-KW"/>
</dbReference>
<keyword evidence="7 14" id="KW-0863">Zinc-finger</keyword>
<keyword evidence="11" id="KW-0238">DNA-binding</keyword>
<evidence type="ECO:0000256" key="11">
    <source>
        <dbReference type="ARBA" id="ARBA00023125"/>
    </source>
</evidence>
<dbReference type="GO" id="GO:0000978">
    <property type="term" value="F:RNA polymerase II cis-regulatory region sequence-specific DNA binding"/>
    <property type="evidence" value="ECO:0007669"/>
    <property type="project" value="TreeGrafter"/>
</dbReference>
<gene>
    <name evidence="16" type="ORF">CAMP_LOCUS3136</name>
</gene>
<dbReference type="InterPro" id="IPR013087">
    <property type="entry name" value="Znf_C2H2_type"/>
</dbReference>
<dbReference type="Proteomes" id="UP001152747">
    <property type="component" value="Unassembled WGS sequence"/>
</dbReference>
<comment type="caution">
    <text evidence="16">The sequence shown here is derived from an EMBL/GenBank/DDBJ whole genome shotgun (WGS) entry which is preliminary data.</text>
</comment>
<keyword evidence="8" id="KW-0862">Zinc</keyword>
<dbReference type="Pfam" id="PF00096">
    <property type="entry name" value="zf-C2H2"/>
    <property type="match status" value="2"/>
</dbReference>
<keyword evidence="10" id="KW-0805">Transcription regulation</keyword>
<sequence length="196" mass="22609">MDYEAFLKASAHIQEYGRRKISQNFVGNQPNPTEISNLMLQVRNFMDQQNLLATKIEQFIERQNAINNFVLEKLGNCKCAPGKFETFLAAQAPNSNFESTSSANNQQLDFIVDEKFSIDPDGAHWKPHKCSECGKCFRQKHGLQQHMITHESVGAFFCDVCGKRYTRQESVNRHKRSTPQCNKSLLPQQMLKFQRF</sequence>
<evidence type="ECO:0000256" key="10">
    <source>
        <dbReference type="ARBA" id="ARBA00023015"/>
    </source>
</evidence>
<dbReference type="EMBL" id="CANHGI010000001">
    <property type="protein sequence ID" value="CAI5440499.1"/>
    <property type="molecule type" value="Genomic_DNA"/>
</dbReference>
<evidence type="ECO:0000256" key="3">
    <source>
        <dbReference type="ARBA" id="ARBA00006991"/>
    </source>
</evidence>
<evidence type="ECO:0000259" key="15">
    <source>
        <dbReference type="PROSITE" id="PS50157"/>
    </source>
</evidence>
<keyword evidence="9" id="KW-0832">Ubl conjugation</keyword>
<dbReference type="FunFam" id="3.30.160.60:FF:000247">
    <property type="entry name" value="Zinc finger protein 236"/>
    <property type="match status" value="1"/>
</dbReference>
<dbReference type="PROSITE" id="PS00028">
    <property type="entry name" value="ZINC_FINGER_C2H2_1"/>
    <property type="match status" value="1"/>
</dbReference>
<evidence type="ECO:0000256" key="5">
    <source>
        <dbReference type="ARBA" id="ARBA00022723"/>
    </source>
</evidence>
<keyword evidence="4" id="KW-1017">Isopeptide bond</keyword>
<organism evidence="16 17">
    <name type="scientific">Caenorhabditis angaria</name>
    <dbReference type="NCBI Taxonomy" id="860376"/>
    <lineage>
        <taxon>Eukaryota</taxon>
        <taxon>Metazoa</taxon>
        <taxon>Ecdysozoa</taxon>
        <taxon>Nematoda</taxon>
        <taxon>Chromadorea</taxon>
        <taxon>Rhabditida</taxon>
        <taxon>Rhabditina</taxon>
        <taxon>Rhabditomorpha</taxon>
        <taxon>Rhabditoidea</taxon>
        <taxon>Rhabditidae</taxon>
        <taxon>Peloderinae</taxon>
        <taxon>Caenorhabditis</taxon>
    </lineage>
</organism>
<dbReference type="AlphaFoldDB" id="A0A9P1MUF5"/>
<dbReference type="SMART" id="SM00355">
    <property type="entry name" value="ZnF_C2H2"/>
    <property type="match status" value="2"/>
</dbReference>
<accession>A0A9P1MUF5</accession>
<keyword evidence="12" id="KW-0804">Transcription</keyword>
<evidence type="ECO:0000256" key="6">
    <source>
        <dbReference type="ARBA" id="ARBA00022737"/>
    </source>
</evidence>
<evidence type="ECO:0000256" key="1">
    <source>
        <dbReference type="ARBA" id="ARBA00003767"/>
    </source>
</evidence>
<keyword evidence="6" id="KW-0677">Repeat</keyword>
<evidence type="ECO:0000256" key="7">
    <source>
        <dbReference type="ARBA" id="ARBA00022771"/>
    </source>
</evidence>
<keyword evidence="13" id="KW-0539">Nucleus</keyword>
<dbReference type="GO" id="GO:0005634">
    <property type="term" value="C:nucleus"/>
    <property type="evidence" value="ECO:0007669"/>
    <property type="project" value="UniProtKB-SubCell"/>
</dbReference>
<protein>
    <recommendedName>
        <fullName evidence="15">C2H2-type domain-containing protein</fullName>
    </recommendedName>
</protein>
<dbReference type="Gene3D" id="3.30.160.60">
    <property type="entry name" value="Classic Zinc Finger"/>
    <property type="match status" value="2"/>
</dbReference>
<evidence type="ECO:0000256" key="12">
    <source>
        <dbReference type="ARBA" id="ARBA00023163"/>
    </source>
</evidence>
<comment type="subcellular location">
    <subcellularLocation>
        <location evidence="2">Nucleus</location>
    </subcellularLocation>
</comment>
<dbReference type="GO" id="GO:0000981">
    <property type="term" value="F:DNA-binding transcription factor activity, RNA polymerase II-specific"/>
    <property type="evidence" value="ECO:0007669"/>
    <property type="project" value="TreeGrafter"/>
</dbReference>
<evidence type="ECO:0000256" key="8">
    <source>
        <dbReference type="ARBA" id="ARBA00022833"/>
    </source>
</evidence>
<name>A0A9P1MUF5_9PELO</name>
<dbReference type="PROSITE" id="PS50157">
    <property type="entry name" value="ZINC_FINGER_C2H2_2"/>
    <property type="match status" value="2"/>
</dbReference>
<evidence type="ECO:0000256" key="14">
    <source>
        <dbReference type="PROSITE-ProRule" id="PRU00042"/>
    </source>
</evidence>
<dbReference type="InterPro" id="IPR036236">
    <property type="entry name" value="Znf_C2H2_sf"/>
</dbReference>
<evidence type="ECO:0000313" key="16">
    <source>
        <dbReference type="EMBL" id="CAI5440499.1"/>
    </source>
</evidence>
<keyword evidence="17" id="KW-1185">Reference proteome</keyword>
<evidence type="ECO:0000256" key="4">
    <source>
        <dbReference type="ARBA" id="ARBA00022499"/>
    </source>
</evidence>
<feature type="domain" description="C2H2-type" evidence="15">
    <location>
        <begin position="128"/>
        <end position="150"/>
    </location>
</feature>
<comment type="function">
    <text evidence="1">May be involved in transcriptional regulation.</text>
</comment>
<evidence type="ECO:0000256" key="2">
    <source>
        <dbReference type="ARBA" id="ARBA00004123"/>
    </source>
</evidence>
<reference evidence="16" key="1">
    <citation type="submission" date="2022-11" db="EMBL/GenBank/DDBJ databases">
        <authorList>
            <person name="Kikuchi T."/>
        </authorList>
    </citation>
    <scope>NUCLEOTIDE SEQUENCE</scope>
    <source>
        <strain evidence="16">PS1010</strain>
    </source>
</reference>
<dbReference type="SUPFAM" id="SSF57667">
    <property type="entry name" value="beta-beta-alpha zinc fingers"/>
    <property type="match status" value="1"/>
</dbReference>
<dbReference type="PANTHER" id="PTHR24388">
    <property type="entry name" value="ZINC FINGER PROTEIN"/>
    <property type="match status" value="1"/>
</dbReference>
<proteinExistence type="inferred from homology"/>
<feature type="domain" description="C2H2-type" evidence="15">
    <location>
        <begin position="156"/>
        <end position="184"/>
    </location>
</feature>
<dbReference type="OrthoDB" id="5855904at2759"/>
<evidence type="ECO:0000256" key="13">
    <source>
        <dbReference type="ARBA" id="ARBA00023242"/>
    </source>
</evidence>
<evidence type="ECO:0000313" key="17">
    <source>
        <dbReference type="Proteomes" id="UP001152747"/>
    </source>
</evidence>
<comment type="similarity">
    <text evidence="3">Belongs to the krueppel C2H2-type zinc-finger protein family.</text>
</comment>
<dbReference type="InterPro" id="IPR050527">
    <property type="entry name" value="Snail/Krueppel_Znf"/>
</dbReference>